<name>A0A9W5YAS6_9FIRM</name>
<dbReference type="RefSeq" id="WP_281815283.1">
    <property type="nucleotide sequence ID" value="NZ_BRLB01000005.1"/>
</dbReference>
<dbReference type="EMBL" id="BRLB01000005">
    <property type="protein sequence ID" value="GKX29684.1"/>
    <property type="molecule type" value="Genomic_DNA"/>
</dbReference>
<dbReference type="Proteomes" id="UP001144256">
    <property type="component" value="Unassembled WGS sequence"/>
</dbReference>
<proteinExistence type="predicted"/>
<keyword evidence="4" id="KW-1185">Reference proteome</keyword>
<feature type="transmembrane region" description="Helical" evidence="1">
    <location>
        <begin position="121"/>
        <end position="141"/>
    </location>
</feature>
<organism evidence="3 4">
    <name type="scientific">Vallitalea longa</name>
    <dbReference type="NCBI Taxonomy" id="2936439"/>
    <lineage>
        <taxon>Bacteria</taxon>
        <taxon>Bacillati</taxon>
        <taxon>Bacillota</taxon>
        <taxon>Clostridia</taxon>
        <taxon>Lachnospirales</taxon>
        <taxon>Vallitaleaceae</taxon>
        <taxon>Vallitalea</taxon>
    </lineage>
</organism>
<keyword evidence="1" id="KW-1133">Transmembrane helix</keyword>
<keyword evidence="1" id="KW-0812">Transmembrane</keyword>
<feature type="domain" description="DUF1468" evidence="2">
    <location>
        <begin position="7"/>
        <end position="144"/>
    </location>
</feature>
<feature type="transmembrane region" description="Helical" evidence="1">
    <location>
        <begin position="38"/>
        <end position="60"/>
    </location>
</feature>
<evidence type="ECO:0000259" key="2">
    <source>
        <dbReference type="Pfam" id="PF07331"/>
    </source>
</evidence>
<evidence type="ECO:0000256" key="1">
    <source>
        <dbReference type="SAM" id="Phobius"/>
    </source>
</evidence>
<feature type="transmembrane region" description="Helical" evidence="1">
    <location>
        <begin position="6"/>
        <end position="26"/>
    </location>
</feature>
<keyword evidence="1" id="KW-0472">Membrane</keyword>
<gene>
    <name evidence="3" type="ORF">SH1V18_21640</name>
</gene>
<dbReference type="AlphaFoldDB" id="A0A9W5YAS6"/>
<reference evidence="3" key="1">
    <citation type="submission" date="2022-06" db="EMBL/GenBank/DDBJ databases">
        <title>Vallitalea longa sp. nov., an anaerobic bacterium isolated from marine sediment.</title>
        <authorList>
            <person name="Hirano S."/>
            <person name="Terahara T."/>
            <person name="Mori K."/>
            <person name="Hamada M."/>
            <person name="Matsumoto R."/>
            <person name="Kobayashi T."/>
        </authorList>
    </citation>
    <scope>NUCLEOTIDE SEQUENCE</scope>
    <source>
        <strain evidence="3">SH18-1</strain>
    </source>
</reference>
<accession>A0A9W5YAS6</accession>
<dbReference type="InterPro" id="IPR009936">
    <property type="entry name" value="DUF1468"/>
</dbReference>
<evidence type="ECO:0000313" key="3">
    <source>
        <dbReference type="EMBL" id="GKX29684.1"/>
    </source>
</evidence>
<sequence>MKKGNIVSGCIVIFIGVYVFFMTAGFPEGSNNVPGPAFFPRILAIIAIVLGAILVVQALINKADVEKINLHDENAKKSYITMGIIAIYLILFNKIGFLLLTPLLLFILIRFYGMKSIWKNAVISIMVTSVVYGVFVSLLSVPLPMGILMN</sequence>
<comment type="caution">
    <text evidence="3">The sequence shown here is derived from an EMBL/GenBank/DDBJ whole genome shotgun (WGS) entry which is preliminary data.</text>
</comment>
<evidence type="ECO:0000313" key="4">
    <source>
        <dbReference type="Proteomes" id="UP001144256"/>
    </source>
</evidence>
<protein>
    <recommendedName>
        <fullName evidence="2">DUF1468 domain-containing protein</fullName>
    </recommendedName>
</protein>
<dbReference type="Pfam" id="PF07331">
    <property type="entry name" value="TctB"/>
    <property type="match status" value="1"/>
</dbReference>
<feature type="transmembrane region" description="Helical" evidence="1">
    <location>
        <begin position="80"/>
        <end position="109"/>
    </location>
</feature>